<organism evidence="4 5">
    <name type="scientific">Roseibium suaedae</name>
    <dbReference type="NCBI Taxonomy" id="735517"/>
    <lineage>
        <taxon>Bacteria</taxon>
        <taxon>Pseudomonadati</taxon>
        <taxon>Pseudomonadota</taxon>
        <taxon>Alphaproteobacteria</taxon>
        <taxon>Hyphomicrobiales</taxon>
        <taxon>Stappiaceae</taxon>
        <taxon>Roseibium</taxon>
    </lineage>
</organism>
<keyword evidence="5" id="KW-1185">Reference proteome</keyword>
<dbReference type="CDD" id="cd12164">
    <property type="entry name" value="GDH_like_2"/>
    <property type="match status" value="1"/>
</dbReference>
<evidence type="ECO:0000313" key="4">
    <source>
        <dbReference type="EMBL" id="SHM39678.1"/>
    </source>
</evidence>
<dbReference type="PANTHER" id="PTHR43333">
    <property type="entry name" value="2-HACID_DH_C DOMAIN-CONTAINING PROTEIN"/>
    <property type="match status" value="1"/>
</dbReference>
<sequence length="315" mass="34460">MTRLIPFVTRSSRSEAEGWLASLNSALGPHAEIRLLADVSKEDRQASELAIVANPDPAELLLLPNLKWVQSLWAGIERMAAELPASDLKIVRLVDPKMAQTMSEAVLAWTLYLHRDMPAYARQQAERRWREHELKLPEDQTVTLLGLGHLGAAAAQRLKDNGFTVQGWSRSEKTLDGIRTFSGEAGLKQALTTTDIAVVLMPLTSETRGLVGKEALAALKPGASLINFARGPVIDDSALLEALDTGHVKHAVLDVFATEPLPADHRYWTHPSVTVLPHISAPTIKKTASELVKRNVTAFLNTGEIPAAIDRNRGY</sequence>
<dbReference type="Pfam" id="PF02826">
    <property type="entry name" value="2-Hacid_dh_C"/>
    <property type="match status" value="1"/>
</dbReference>
<dbReference type="SUPFAM" id="SSF51735">
    <property type="entry name" value="NAD(P)-binding Rossmann-fold domains"/>
    <property type="match status" value="1"/>
</dbReference>
<evidence type="ECO:0000259" key="3">
    <source>
        <dbReference type="Pfam" id="PF02826"/>
    </source>
</evidence>
<keyword evidence="4" id="KW-0670">Pyruvate</keyword>
<dbReference type="InterPro" id="IPR006140">
    <property type="entry name" value="D-isomer_DH_NAD-bd"/>
</dbReference>
<evidence type="ECO:0000256" key="1">
    <source>
        <dbReference type="ARBA" id="ARBA00023002"/>
    </source>
</evidence>
<name>A0A1M7IGG0_9HYPH</name>
<dbReference type="RefSeq" id="WP_073013522.1">
    <property type="nucleotide sequence ID" value="NZ_FRBW01000002.1"/>
</dbReference>
<dbReference type="PANTHER" id="PTHR43333:SF1">
    <property type="entry name" value="D-ISOMER SPECIFIC 2-HYDROXYACID DEHYDROGENASE NAD-BINDING DOMAIN-CONTAINING PROTEIN"/>
    <property type="match status" value="1"/>
</dbReference>
<accession>A0A1M7IGG0</accession>
<protein>
    <submittedName>
        <fullName evidence="4">Glyoxylate/hydroxypyruvate reductase A</fullName>
    </submittedName>
</protein>
<evidence type="ECO:0000313" key="5">
    <source>
        <dbReference type="Proteomes" id="UP000186002"/>
    </source>
</evidence>
<proteinExistence type="predicted"/>
<dbReference type="OrthoDB" id="9787219at2"/>
<reference evidence="4 5" key="1">
    <citation type="submission" date="2016-11" db="EMBL/GenBank/DDBJ databases">
        <authorList>
            <person name="Jaros S."/>
            <person name="Januszkiewicz K."/>
            <person name="Wedrychowicz H."/>
        </authorList>
    </citation>
    <scope>NUCLEOTIDE SEQUENCE [LARGE SCALE GENOMIC DNA]</scope>
    <source>
        <strain evidence="4 5">DSM 22153</strain>
    </source>
</reference>
<gene>
    <name evidence="4" type="ORF">SAMN05444272_2524</name>
</gene>
<dbReference type="Proteomes" id="UP000186002">
    <property type="component" value="Unassembled WGS sequence"/>
</dbReference>
<dbReference type="STRING" id="735517.SAMN05444272_2524"/>
<evidence type="ECO:0000256" key="2">
    <source>
        <dbReference type="ARBA" id="ARBA00023027"/>
    </source>
</evidence>
<dbReference type="AlphaFoldDB" id="A0A1M7IGG0"/>
<keyword evidence="1" id="KW-0560">Oxidoreductase</keyword>
<dbReference type="GO" id="GO:0016491">
    <property type="term" value="F:oxidoreductase activity"/>
    <property type="evidence" value="ECO:0007669"/>
    <property type="project" value="UniProtKB-KW"/>
</dbReference>
<dbReference type="EMBL" id="FRBW01000002">
    <property type="protein sequence ID" value="SHM39678.1"/>
    <property type="molecule type" value="Genomic_DNA"/>
</dbReference>
<dbReference type="InterPro" id="IPR036291">
    <property type="entry name" value="NAD(P)-bd_dom_sf"/>
</dbReference>
<feature type="domain" description="D-isomer specific 2-hydroxyacid dehydrogenase NAD-binding" evidence="3">
    <location>
        <begin position="109"/>
        <end position="280"/>
    </location>
</feature>
<dbReference type="GO" id="GO:0051287">
    <property type="term" value="F:NAD binding"/>
    <property type="evidence" value="ECO:0007669"/>
    <property type="project" value="InterPro"/>
</dbReference>
<dbReference type="Gene3D" id="3.40.50.720">
    <property type="entry name" value="NAD(P)-binding Rossmann-like Domain"/>
    <property type="match status" value="2"/>
</dbReference>
<keyword evidence="2" id="KW-0520">NAD</keyword>